<evidence type="ECO:0000313" key="2">
    <source>
        <dbReference type="EMBL" id="KAK0652503.1"/>
    </source>
</evidence>
<feature type="region of interest" description="Disordered" evidence="1">
    <location>
        <begin position="267"/>
        <end position="296"/>
    </location>
</feature>
<sequence>MFENEIIRSNALSDIFMKPKNDDNSLPTYGNTTSQLMVTTKSGGPGRDFMALWVRGNVVVSASGMARSVEYFWSYSNLMVIDAKINFFQDPLQGHEEPPVVLSDYNKSIRCNEEFTLEFKVPFDCDHWSFKDLNVLKDSPVCNDVIVVRRVEKESSTFRFKLGGPDEFPGANGTSHPIDQYELMDNPEAKGDDVLSAELQRVMLCKCIEVYRRKENMNGGVPRRFSYVKNGDKISYSSTVTCEVETVRGCELGKACKKGVRWEKMETRKAGERESKKRRKRNAKAVKVRIGESVGV</sequence>
<dbReference type="Proteomes" id="UP001174936">
    <property type="component" value="Unassembled WGS sequence"/>
</dbReference>
<organism evidence="2 3">
    <name type="scientific">Cercophora newfieldiana</name>
    <dbReference type="NCBI Taxonomy" id="92897"/>
    <lineage>
        <taxon>Eukaryota</taxon>
        <taxon>Fungi</taxon>
        <taxon>Dikarya</taxon>
        <taxon>Ascomycota</taxon>
        <taxon>Pezizomycotina</taxon>
        <taxon>Sordariomycetes</taxon>
        <taxon>Sordariomycetidae</taxon>
        <taxon>Sordariales</taxon>
        <taxon>Lasiosphaeriaceae</taxon>
        <taxon>Cercophora</taxon>
    </lineage>
</organism>
<gene>
    <name evidence="2" type="ORF">B0T16DRAFT_454865</name>
</gene>
<accession>A0AA39YH82</accession>
<evidence type="ECO:0000313" key="3">
    <source>
        <dbReference type="Proteomes" id="UP001174936"/>
    </source>
</evidence>
<dbReference type="AlphaFoldDB" id="A0AA39YH82"/>
<comment type="caution">
    <text evidence="2">The sequence shown here is derived from an EMBL/GenBank/DDBJ whole genome shotgun (WGS) entry which is preliminary data.</text>
</comment>
<reference evidence="2" key="1">
    <citation type="submission" date="2023-06" db="EMBL/GenBank/DDBJ databases">
        <title>Genome-scale phylogeny and comparative genomics of the fungal order Sordariales.</title>
        <authorList>
            <consortium name="Lawrence Berkeley National Laboratory"/>
            <person name="Hensen N."/>
            <person name="Bonometti L."/>
            <person name="Westerberg I."/>
            <person name="Brannstrom I.O."/>
            <person name="Guillou S."/>
            <person name="Cros-Aarteil S."/>
            <person name="Calhoun S."/>
            <person name="Haridas S."/>
            <person name="Kuo A."/>
            <person name="Mondo S."/>
            <person name="Pangilinan J."/>
            <person name="Riley R."/>
            <person name="Labutti K."/>
            <person name="Andreopoulos B."/>
            <person name="Lipzen A."/>
            <person name="Chen C."/>
            <person name="Yanf M."/>
            <person name="Daum C."/>
            <person name="Ng V."/>
            <person name="Clum A."/>
            <person name="Steindorff A."/>
            <person name="Ohm R."/>
            <person name="Martin F."/>
            <person name="Silar P."/>
            <person name="Natvig D."/>
            <person name="Lalanne C."/>
            <person name="Gautier V."/>
            <person name="Ament-Velasquez S.L."/>
            <person name="Kruys A."/>
            <person name="Hutchinson M.I."/>
            <person name="Powell A.J."/>
            <person name="Barry K."/>
            <person name="Miller A.N."/>
            <person name="Grigoriev I.V."/>
            <person name="Debuchy R."/>
            <person name="Gladieux P."/>
            <person name="Thoren M.H."/>
            <person name="Johannesson H."/>
        </authorList>
    </citation>
    <scope>NUCLEOTIDE SEQUENCE</scope>
    <source>
        <strain evidence="2">SMH2532-1</strain>
    </source>
</reference>
<dbReference type="EMBL" id="JAULSV010000002">
    <property type="protein sequence ID" value="KAK0652503.1"/>
    <property type="molecule type" value="Genomic_DNA"/>
</dbReference>
<feature type="compositionally biased region" description="Basic residues" evidence="1">
    <location>
        <begin position="276"/>
        <end position="287"/>
    </location>
</feature>
<evidence type="ECO:0000256" key="1">
    <source>
        <dbReference type="SAM" id="MobiDB-lite"/>
    </source>
</evidence>
<keyword evidence="3" id="KW-1185">Reference proteome</keyword>
<proteinExistence type="predicted"/>
<name>A0AA39YH82_9PEZI</name>
<protein>
    <submittedName>
        <fullName evidence="2">Uncharacterized protein</fullName>
    </submittedName>
</protein>